<dbReference type="Pfam" id="PF00535">
    <property type="entry name" value="Glycos_transf_2"/>
    <property type="match status" value="1"/>
</dbReference>
<comment type="catalytic activity">
    <reaction evidence="12">
        <text>a di-trans,poly-cis-dolichyl phosphate + UDP-alpha-D-glucose = a di-trans,poly-cis-dolichyl beta-D-glucosyl phosphate + UDP</text>
        <dbReference type="Rhea" id="RHEA:15401"/>
        <dbReference type="Rhea" id="RHEA-COMP:19498"/>
        <dbReference type="Rhea" id="RHEA-COMP:19502"/>
        <dbReference type="ChEBI" id="CHEBI:57525"/>
        <dbReference type="ChEBI" id="CHEBI:57683"/>
        <dbReference type="ChEBI" id="CHEBI:58223"/>
        <dbReference type="ChEBI" id="CHEBI:58885"/>
        <dbReference type="EC" id="2.4.1.117"/>
    </reaction>
    <physiologicalReaction direction="left-to-right" evidence="12">
        <dbReference type="Rhea" id="RHEA:15402"/>
    </physiologicalReaction>
</comment>
<dbReference type="FunFam" id="3.90.550.10:FF:000068">
    <property type="entry name" value="ALG5, dolichyl-phosphate beta-glucosyltransferase"/>
    <property type="match status" value="1"/>
</dbReference>
<dbReference type="EC" id="2.4.1.117" evidence="4"/>
<dbReference type="RefSeq" id="XP_013175322.1">
    <property type="nucleotide sequence ID" value="XM_013319868.1"/>
</dbReference>
<comment type="similarity">
    <text evidence="3">Belongs to the glycosyltransferase 2 family.</text>
</comment>
<dbReference type="AlphaFoldDB" id="A0AAJ7EFG3"/>
<dbReference type="SUPFAM" id="SSF53448">
    <property type="entry name" value="Nucleotide-diphospho-sugar transferases"/>
    <property type="match status" value="1"/>
</dbReference>
<keyword evidence="6" id="KW-0808">Transferase</keyword>
<sequence>MELFSMLWTSVIYLIGAGVGLLILFSIFLYLTTKPYPIVKRHKEEETFFDPITKTKIKLPNINEASTLNLSVIVPAYNEEERCLHVSYFTVPPMLDETLEFLENRIKEHSTYKYEIIVVSDGSKDKTVQVAQNYAEKYGSEKLRCLELVENRGKGGAVRLGVQNARGASILFADADGASKFEDLVKLESALKDIIKCDPITEPNLVSAKVGLAIGSRAHLEKESLATRSLFRNILMYGFHFLVWLFTVKGIKDTQCGFKLFTRKAADICFQSLHVNRWAFDVELLYLAQKLNIPIVEIPVRWTEIEGSKVTPIISWIQMGCDLGLIWLKYRIGAWKIKSDKID</sequence>
<keyword evidence="5" id="KW-0328">Glycosyltransferase</keyword>
<keyword evidence="9" id="KW-0735">Signal-anchor</keyword>
<proteinExistence type="inferred from homology"/>
<dbReference type="GO" id="GO:0006487">
    <property type="term" value="P:protein N-linked glycosylation"/>
    <property type="evidence" value="ECO:0007669"/>
    <property type="project" value="TreeGrafter"/>
</dbReference>
<gene>
    <name evidence="16" type="primary">LOC106123497</name>
</gene>
<dbReference type="Proteomes" id="UP000694872">
    <property type="component" value="Unplaced"/>
</dbReference>
<dbReference type="GO" id="GO:0005789">
    <property type="term" value="C:endoplasmic reticulum membrane"/>
    <property type="evidence" value="ECO:0007669"/>
    <property type="project" value="UniProtKB-SubCell"/>
</dbReference>
<evidence type="ECO:0000256" key="3">
    <source>
        <dbReference type="ARBA" id="ARBA00006739"/>
    </source>
</evidence>
<protein>
    <recommendedName>
        <fullName evidence="13">Dolichyl-phosphate beta-glucosyltransferase</fullName>
        <ecNumber evidence="4">2.4.1.117</ecNumber>
    </recommendedName>
</protein>
<reference evidence="16" key="1">
    <citation type="submission" date="2025-08" db="UniProtKB">
        <authorList>
            <consortium name="RefSeq"/>
        </authorList>
    </citation>
    <scope>IDENTIFICATION</scope>
</reference>
<evidence type="ECO:0000256" key="14">
    <source>
        <dbReference type="SAM" id="Phobius"/>
    </source>
</evidence>
<dbReference type="PANTHER" id="PTHR10859:SF91">
    <property type="entry name" value="DOLICHYL-PHOSPHATE BETA-GLUCOSYLTRANSFERASE"/>
    <property type="match status" value="1"/>
</dbReference>
<dbReference type="GO" id="GO:0004581">
    <property type="term" value="F:dolichyl-phosphate beta-glucosyltransferase activity"/>
    <property type="evidence" value="ECO:0007669"/>
    <property type="project" value="UniProtKB-EC"/>
</dbReference>
<evidence type="ECO:0000256" key="11">
    <source>
        <dbReference type="ARBA" id="ARBA00023136"/>
    </source>
</evidence>
<evidence type="ECO:0000256" key="5">
    <source>
        <dbReference type="ARBA" id="ARBA00022676"/>
    </source>
</evidence>
<comment type="subcellular location">
    <subcellularLocation>
        <location evidence="1">Endoplasmic reticulum membrane</location>
        <topology evidence="1">Single-pass membrane protein</topology>
    </subcellularLocation>
</comment>
<name>A0AAJ7EFG3_PAPXU</name>
<evidence type="ECO:0000256" key="12">
    <source>
        <dbReference type="ARBA" id="ARBA00045097"/>
    </source>
</evidence>
<organism evidence="16">
    <name type="scientific">Papilio xuthus</name>
    <name type="common">Asian swallowtail butterfly</name>
    <dbReference type="NCBI Taxonomy" id="66420"/>
    <lineage>
        <taxon>Eukaryota</taxon>
        <taxon>Metazoa</taxon>
        <taxon>Ecdysozoa</taxon>
        <taxon>Arthropoda</taxon>
        <taxon>Hexapoda</taxon>
        <taxon>Insecta</taxon>
        <taxon>Pterygota</taxon>
        <taxon>Neoptera</taxon>
        <taxon>Endopterygota</taxon>
        <taxon>Lepidoptera</taxon>
        <taxon>Glossata</taxon>
        <taxon>Ditrysia</taxon>
        <taxon>Papilionoidea</taxon>
        <taxon>Papilionidae</taxon>
        <taxon>Papilioninae</taxon>
        <taxon>Papilio</taxon>
    </lineage>
</organism>
<accession>A0AAJ7EFG3</accession>
<evidence type="ECO:0000256" key="2">
    <source>
        <dbReference type="ARBA" id="ARBA00004922"/>
    </source>
</evidence>
<comment type="pathway">
    <text evidence="2">Protein modification; protein glycosylation.</text>
</comment>
<dbReference type="PANTHER" id="PTHR10859">
    <property type="entry name" value="GLYCOSYL TRANSFERASE"/>
    <property type="match status" value="1"/>
</dbReference>
<evidence type="ECO:0000256" key="13">
    <source>
        <dbReference type="ARBA" id="ARBA00070518"/>
    </source>
</evidence>
<keyword evidence="7 14" id="KW-0812">Transmembrane</keyword>
<feature type="transmembrane region" description="Helical" evidence="14">
    <location>
        <begin position="6"/>
        <end position="31"/>
    </location>
</feature>
<dbReference type="KEGG" id="pxu:106123497"/>
<dbReference type="CDD" id="cd04188">
    <property type="entry name" value="DPG_synthase"/>
    <property type="match status" value="1"/>
</dbReference>
<evidence type="ECO:0000256" key="1">
    <source>
        <dbReference type="ARBA" id="ARBA00004389"/>
    </source>
</evidence>
<evidence type="ECO:0000256" key="7">
    <source>
        <dbReference type="ARBA" id="ARBA00022692"/>
    </source>
</evidence>
<feature type="domain" description="Glycosyltransferase 2-like" evidence="15">
    <location>
        <begin position="71"/>
        <end position="193"/>
    </location>
</feature>
<evidence type="ECO:0000256" key="8">
    <source>
        <dbReference type="ARBA" id="ARBA00022824"/>
    </source>
</evidence>
<keyword evidence="11 14" id="KW-0472">Membrane</keyword>
<dbReference type="InterPro" id="IPR029044">
    <property type="entry name" value="Nucleotide-diphossugar_trans"/>
</dbReference>
<dbReference type="InterPro" id="IPR001173">
    <property type="entry name" value="Glyco_trans_2-like"/>
</dbReference>
<keyword evidence="8" id="KW-0256">Endoplasmic reticulum</keyword>
<dbReference type="InterPro" id="IPR035518">
    <property type="entry name" value="DPG_synthase"/>
</dbReference>
<evidence type="ECO:0000256" key="6">
    <source>
        <dbReference type="ARBA" id="ARBA00022679"/>
    </source>
</evidence>
<evidence type="ECO:0000256" key="10">
    <source>
        <dbReference type="ARBA" id="ARBA00022989"/>
    </source>
</evidence>
<keyword evidence="10 14" id="KW-1133">Transmembrane helix</keyword>
<evidence type="ECO:0000259" key="15">
    <source>
        <dbReference type="Pfam" id="PF00535"/>
    </source>
</evidence>
<dbReference type="Gene3D" id="3.90.550.10">
    <property type="entry name" value="Spore Coat Polysaccharide Biosynthesis Protein SpsA, Chain A"/>
    <property type="match status" value="1"/>
</dbReference>
<evidence type="ECO:0000256" key="9">
    <source>
        <dbReference type="ARBA" id="ARBA00022968"/>
    </source>
</evidence>
<dbReference type="GeneID" id="106123497"/>
<feature type="transmembrane region" description="Helical" evidence="14">
    <location>
        <begin position="230"/>
        <end position="247"/>
    </location>
</feature>
<dbReference type="CTD" id="34134"/>
<evidence type="ECO:0000256" key="4">
    <source>
        <dbReference type="ARBA" id="ARBA00012583"/>
    </source>
</evidence>
<evidence type="ECO:0000313" key="16">
    <source>
        <dbReference type="RefSeq" id="XP_013175322.1"/>
    </source>
</evidence>